<dbReference type="GO" id="GO:0001717">
    <property type="term" value="P:conversion of seryl-tRNAsec to selenocys-tRNAsec"/>
    <property type="evidence" value="ECO:0007669"/>
    <property type="project" value="UniProtKB-UniRule"/>
</dbReference>
<dbReference type="Pfam" id="PF12390">
    <property type="entry name" value="Se-cys_synth_N"/>
    <property type="match status" value="1"/>
</dbReference>
<evidence type="ECO:0000256" key="6">
    <source>
        <dbReference type="ARBA" id="ARBA00023266"/>
    </source>
</evidence>
<evidence type="ECO:0000256" key="8">
    <source>
        <dbReference type="HAMAP-Rule" id="MF_00423"/>
    </source>
</evidence>
<keyword evidence="6 8" id="KW-0711">Selenium</keyword>
<keyword evidence="5 8" id="KW-0648">Protein biosynthesis</keyword>
<comment type="subcellular location">
    <subcellularLocation>
        <location evidence="8">Cytoplasm</location>
    </subcellularLocation>
</comment>
<proteinExistence type="inferred from homology"/>
<dbReference type="InterPro" id="IPR004534">
    <property type="entry name" value="SelA_trans"/>
</dbReference>
<evidence type="ECO:0000256" key="4">
    <source>
        <dbReference type="ARBA" id="ARBA00022898"/>
    </source>
</evidence>
<dbReference type="GO" id="GO:0004125">
    <property type="term" value="F:L-seryl-tRNA(Sec) selenium transferase activity"/>
    <property type="evidence" value="ECO:0007669"/>
    <property type="project" value="UniProtKB-UniRule"/>
</dbReference>
<dbReference type="Gene3D" id="3.90.1150.180">
    <property type="match status" value="1"/>
</dbReference>
<dbReference type="Pfam" id="PF03841">
    <property type="entry name" value="SelA"/>
    <property type="match status" value="1"/>
</dbReference>
<dbReference type="UniPathway" id="UPA00906">
    <property type="reaction ID" value="UER00896"/>
</dbReference>
<keyword evidence="4 8" id="KW-0663">Pyridoxal phosphate</keyword>
<dbReference type="GO" id="GO:0005737">
    <property type="term" value="C:cytoplasm"/>
    <property type="evidence" value="ECO:0007669"/>
    <property type="project" value="UniProtKB-SubCell"/>
</dbReference>
<dbReference type="Proteomes" id="UP000287023">
    <property type="component" value="Unassembled WGS sequence"/>
</dbReference>
<accession>A0A3S0Y3S2</accession>
<comment type="caution">
    <text evidence="11">The sequence shown here is derived from an EMBL/GenBank/DDBJ whole genome shotgun (WGS) entry which is preliminary data.</text>
</comment>
<evidence type="ECO:0000313" key="12">
    <source>
        <dbReference type="Proteomes" id="UP000287023"/>
    </source>
</evidence>
<keyword evidence="3 8" id="KW-0808">Transferase</keyword>
<dbReference type="InterPro" id="IPR015421">
    <property type="entry name" value="PyrdxlP-dep_Trfase_major"/>
</dbReference>
<keyword evidence="12" id="KW-1185">Reference proteome</keyword>
<dbReference type="EMBL" id="RZHF01000014">
    <property type="protein sequence ID" value="RUR31686.1"/>
    <property type="molecule type" value="Genomic_DNA"/>
</dbReference>
<feature type="domain" description="L-seryl-tRNA selenium transferase N-terminal" evidence="10">
    <location>
        <begin position="27"/>
        <end position="66"/>
    </location>
</feature>
<comment type="similarity">
    <text evidence="7 8">Belongs to the SelA family.</text>
</comment>
<dbReference type="InterPro" id="IPR025862">
    <property type="entry name" value="SelA_trans_N_dom"/>
</dbReference>
<evidence type="ECO:0000313" key="11">
    <source>
        <dbReference type="EMBL" id="RUR31686.1"/>
    </source>
</evidence>
<gene>
    <name evidence="8" type="primary">selA</name>
    <name evidence="11" type="ORF">ELY38_09485</name>
</gene>
<reference evidence="11 12" key="1">
    <citation type="submission" date="2018-12" db="EMBL/GenBank/DDBJ databases">
        <title>three novel Halomonas strain isolated from plants.</title>
        <authorList>
            <person name="Sun C."/>
        </authorList>
    </citation>
    <scope>NUCLEOTIDE SEQUENCE [LARGE SCALE GENOMIC DNA]</scope>
    <source>
        <strain evidence="11 12">JCM 18142</strain>
    </source>
</reference>
<evidence type="ECO:0000256" key="3">
    <source>
        <dbReference type="ARBA" id="ARBA00022679"/>
    </source>
</evidence>
<organism evidence="11 12">
    <name type="scientific">Vreelandella nanhaiensis</name>
    <dbReference type="NCBI Taxonomy" id="1258546"/>
    <lineage>
        <taxon>Bacteria</taxon>
        <taxon>Pseudomonadati</taxon>
        <taxon>Pseudomonadota</taxon>
        <taxon>Gammaproteobacteria</taxon>
        <taxon>Oceanospirillales</taxon>
        <taxon>Halomonadaceae</taxon>
        <taxon>Vreelandella</taxon>
    </lineage>
</organism>
<evidence type="ECO:0000256" key="9">
    <source>
        <dbReference type="PIRSR" id="PIRSR618319-50"/>
    </source>
</evidence>
<evidence type="ECO:0000259" key="10">
    <source>
        <dbReference type="Pfam" id="PF12390"/>
    </source>
</evidence>
<dbReference type="EC" id="2.9.1.1" evidence="8"/>
<evidence type="ECO:0000256" key="5">
    <source>
        <dbReference type="ARBA" id="ARBA00022917"/>
    </source>
</evidence>
<dbReference type="OrthoDB" id="9787096at2"/>
<keyword evidence="2 8" id="KW-0963">Cytoplasm</keyword>
<dbReference type="AlphaFoldDB" id="A0A3S0Y3S2"/>
<dbReference type="PANTHER" id="PTHR32328:SF0">
    <property type="entry name" value="L-SERYL-TRNA(SEC) SELENIUM TRANSFERASE"/>
    <property type="match status" value="1"/>
</dbReference>
<name>A0A3S0Y3S2_9GAMM</name>
<comment type="function">
    <text evidence="8">Converts seryl-tRNA(Sec) to selenocysteinyl-tRNA(Sec) required for selenoprotein biosynthesis.</text>
</comment>
<dbReference type="InterPro" id="IPR015424">
    <property type="entry name" value="PyrdxlP-dep_Trfase"/>
</dbReference>
<dbReference type="InterPro" id="IPR018319">
    <property type="entry name" value="SelA-like"/>
</dbReference>
<feature type="modified residue" description="N6-(pyridoxal phosphate)lysine" evidence="8 9">
    <location>
        <position position="319"/>
    </location>
</feature>
<dbReference type="Gene3D" id="3.40.640.10">
    <property type="entry name" value="Type I PLP-dependent aspartate aminotransferase-like (Major domain)"/>
    <property type="match status" value="1"/>
</dbReference>
<comment type="catalytic activity">
    <reaction evidence="8">
        <text>L-seryl-tRNA(Sec) + selenophosphate + H(+) = L-selenocysteinyl-tRNA(Sec) + phosphate</text>
        <dbReference type="Rhea" id="RHEA:22728"/>
        <dbReference type="Rhea" id="RHEA-COMP:9742"/>
        <dbReference type="Rhea" id="RHEA-COMP:9743"/>
        <dbReference type="ChEBI" id="CHEBI:15378"/>
        <dbReference type="ChEBI" id="CHEBI:16144"/>
        <dbReference type="ChEBI" id="CHEBI:43474"/>
        <dbReference type="ChEBI" id="CHEBI:78533"/>
        <dbReference type="ChEBI" id="CHEBI:78573"/>
        <dbReference type="EC" id="2.9.1.1"/>
    </reaction>
</comment>
<evidence type="ECO:0000256" key="7">
    <source>
        <dbReference type="ARBA" id="ARBA00044507"/>
    </source>
</evidence>
<dbReference type="HAMAP" id="MF_00423">
    <property type="entry name" value="SelA"/>
    <property type="match status" value="1"/>
</dbReference>
<protein>
    <recommendedName>
        <fullName evidence="8">L-seryl-tRNA(Sec) selenium transferase</fullName>
        <ecNumber evidence="8">2.9.1.1</ecNumber>
    </recommendedName>
    <alternativeName>
        <fullName evidence="8">Selenocysteine synthase</fullName>
        <shortName evidence="8">Sec synthase</shortName>
    </alternativeName>
    <alternativeName>
        <fullName evidence="8">Selenocysteinyl-tRNA(Sec) synthase</fullName>
    </alternativeName>
</protein>
<comment type="pathway">
    <text evidence="8">Aminoacyl-tRNA biosynthesis; selenocysteinyl-tRNA(Sec) biosynthesis; selenocysteinyl-tRNA(Sec) from L-seryl-tRNA(Sec) (bacterial route): step 1/1.</text>
</comment>
<sequence length="510" mass="55543">MDDPLPAMLYLRNLKLGMDLKTTMDVRRSLPAVDTLLAHPTLQKAQLRHGWRLVREAIRLTLESERSRLANTTGRTEHQHANISLETLTARALERLEQLARPNSRSVFNLTGTVIHTNLGRSLLAEPAIEAMAQAARHPTALEYDLDSGGRGDRDRLVEPLLCELTGAEAATVVNNNAGAVLLALSALACGREAVISRGELIEIGGAFRMPDIMVSAGCRLHEVGATNRTHVRDFQAALNENTGLIVKAHTSNYAITGFTKSVPESELARIAHAHGVPFLVDLGSGALTDFSALGLPHESQPREAIAAGADVVTFSGDKLLGGPQAGVIVGRRELIDTIKRHPLKRALRLDKLTLAALEATLRLYRDSDAPQRDIPTLAMLTRPETDIAATGERLLDSAQALLDDIDVSLAPCSSQLGSGSLPVDRLPSYALVWRPVSGDRHARERCLRRIEAAFRQLPRPVIGRLHDGALYLDLRCLHHPTDEDAFVAQFTALKQRYESLLDMPLGGQP</sequence>
<dbReference type="GO" id="GO:0001514">
    <property type="term" value="P:selenocysteine incorporation"/>
    <property type="evidence" value="ECO:0007669"/>
    <property type="project" value="UniProtKB-UniRule"/>
</dbReference>
<evidence type="ECO:0000256" key="1">
    <source>
        <dbReference type="ARBA" id="ARBA00001933"/>
    </source>
</evidence>
<dbReference type="SUPFAM" id="SSF53383">
    <property type="entry name" value="PLP-dependent transferases"/>
    <property type="match status" value="1"/>
</dbReference>
<evidence type="ECO:0000256" key="2">
    <source>
        <dbReference type="ARBA" id="ARBA00022490"/>
    </source>
</evidence>
<comment type="cofactor">
    <cofactor evidence="1 8 9">
        <name>pyridoxal 5'-phosphate</name>
        <dbReference type="ChEBI" id="CHEBI:597326"/>
    </cofactor>
</comment>
<dbReference type="NCBIfam" id="TIGR00474">
    <property type="entry name" value="selA"/>
    <property type="match status" value="1"/>
</dbReference>
<dbReference type="PANTHER" id="PTHR32328">
    <property type="entry name" value="L-SERYL-TRNA(SEC) SELENIUM TRANSFERASE"/>
    <property type="match status" value="1"/>
</dbReference>